<dbReference type="RefSeq" id="NP_982819.1">
    <property type="nucleotide sequence ID" value="NM_208172.1"/>
</dbReference>
<dbReference type="HOGENOM" id="CLU_030592_1_0_1"/>
<dbReference type="OrthoDB" id="2193813at2759"/>
<dbReference type="Pfam" id="PF10406">
    <property type="entry name" value="TAF8_C"/>
    <property type="match status" value="1"/>
</dbReference>
<keyword evidence="4" id="KW-0805">Transcription regulation</keyword>
<dbReference type="FunCoup" id="Q75E01">
    <property type="interactions" value="274"/>
</dbReference>
<dbReference type="InParanoid" id="Q75E01"/>
<dbReference type="EMBL" id="AE016815">
    <property type="protein sequence ID" value="AAS50643.1"/>
    <property type="molecule type" value="Genomic_DNA"/>
</dbReference>
<name>Q75E01_EREGS</name>
<comment type="subcellular location">
    <subcellularLocation>
        <location evidence="1">Nucleus</location>
    </subcellularLocation>
</comment>
<evidence type="ECO:0000256" key="5">
    <source>
        <dbReference type="ARBA" id="ARBA00023163"/>
    </source>
</evidence>
<feature type="region of interest" description="Disordered" evidence="7">
    <location>
        <begin position="395"/>
        <end position="474"/>
    </location>
</feature>
<organism evidence="9 10">
    <name type="scientific">Eremothecium gossypii (strain ATCC 10895 / CBS 109.51 / FGSC 9923 / NRRL Y-1056)</name>
    <name type="common">Yeast</name>
    <name type="synonym">Ashbya gossypii</name>
    <dbReference type="NCBI Taxonomy" id="284811"/>
    <lineage>
        <taxon>Eukaryota</taxon>
        <taxon>Fungi</taxon>
        <taxon>Dikarya</taxon>
        <taxon>Ascomycota</taxon>
        <taxon>Saccharomycotina</taxon>
        <taxon>Saccharomycetes</taxon>
        <taxon>Saccharomycetales</taxon>
        <taxon>Saccharomycetaceae</taxon>
        <taxon>Eremothecium</taxon>
    </lineage>
</organism>
<keyword evidence="5" id="KW-0804">Transcription</keyword>
<dbReference type="Proteomes" id="UP000000591">
    <property type="component" value="Chromosome II"/>
</dbReference>
<dbReference type="eggNOG" id="KOG4336">
    <property type="taxonomic scope" value="Eukaryota"/>
</dbReference>
<protein>
    <recommendedName>
        <fullName evidence="3">Transcription initiation factor TFIID subunit 8</fullName>
    </recommendedName>
</protein>
<proteinExistence type="inferred from homology"/>
<dbReference type="OMA" id="NICISNF"/>
<keyword evidence="6" id="KW-0539">Nucleus</keyword>
<dbReference type="GO" id="GO:0006367">
    <property type="term" value="P:transcription initiation at RNA polymerase II promoter"/>
    <property type="evidence" value="ECO:0000318"/>
    <property type="project" value="GO_Central"/>
</dbReference>
<evidence type="ECO:0000256" key="3">
    <source>
        <dbReference type="ARBA" id="ARBA00017307"/>
    </source>
</evidence>
<comment type="similarity">
    <text evidence="2">Belongs to the TAF8 family.</text>
</comment>
<accession>Q75E01</accession>
<gene>
    <name evidence="9" type="ORF">AGOS_ABL128W</name>
</gene>
<feature type="domain" description="Transcription factor TFIID subunit 8 C-terminal" evidence="8">
    <location>
        <begin position="180"/>
        <end position="227"/>
    </location>
</feature>
<evidence type="ECO:0000313" key="9">
    <source>
        <dbReference type="EMBL" id="AAS50643.1"/>
    </source>
</evidence>
<dbReference type="KEGG" id="ago:AGOS_ABL128W"/>
<evidence type="ECO:0000256" key="1">
    <source>
        <dbReference type="ARBA" id="ARBA00004123"/>
    </source>
</evidence>
<dbReference type="AlphaFoldDB" id="Q75E01"/>
<evidence type="ECO:0000256" key="2">
    <source>
        <dbReference type="ARBA" id="ARBA00008767"/>
    </source>
</evidence>
<reference evidence="9 10" key="1">
    <citation type="journal article" date="2004" name="Science">
        <title>The Ashbya gossypii genome as a tool for mapping the ancient Saccharomyces cerevisiae genome.</title>
        <authorList>
            <person name="Dietrich F.S."/>
            <person name="Voegeli S."/>
            <person name="Brachat S."/>
            <person name="Lerch A."/>
            <person name="Gates K."/>
            <person name="Steiner S."/>
            <person name="Mohr C."/>
            <person name="Pohlmann R."/>
            <person name="Luedi P."/>
            <person name="Choi S."/>
            <person name="Wing R.A."/>
            <person name="Flavier A."/>
            <person name="Gaffney T.D."/>
            <person name="Philippsen P."/>
        </authorList>
    </citation>
    <scope>NUCLEOTIDE SEQUENCE [LARGE SCALE GENOMIC DNA]</scope>
    <source>
        <strain evidence="10">ATCC 10895 / CBS 109.51 / FGSC 9923 / NRRL Y-1056</strain>
    </source>
</reference>
<dbReference type="STRING" id="284811.Q75E01"/>
<dbReference type="PANTHER" id="PTHR46469:SF1">
    <property type="entry name" value="TRANSCRIPTION INITIATION FACTOR TFIID SUBUNIT 8"/>
    <property type="match status" value="1"/>
</dbReference>
<dbReference type="GeneID" id="4618899"/>
<reference evidence="10" key="2">
    <citation type="journal article" date="2013" name="G3 (Bethesda)">
        <title>Genomes of Ashbya fungi isolated from insects reveal four mating-type loci, numerous translocations, lack of transposons, and distinct gene duplications.</title>
        <authorList>
            <person name="Dietrich F.S."/>
            <person name="Voegeli S."/>
            <person name="Kuo S."/>
            <person name="Philippsen P."/>
        </authorList>
    </citation>
    <scope>GENOME REANNOTATION</scope>
    <source>
        <strain evidence="10">ATCC 10895 / CBS 109.51 / FGSC 9923 / NRRL Y-1056</strain>
    </source>
</reference>
<evidence type="ECO:0000256" key="6">
    <source>
        <dbReference type="ARBA" id="ARBA00023242"/>
    </source>
</evidence>
<evidence type="ECO:0000256" key="4">
    <source>
        <dbReference type="ARBA" id="ARBA00023015"/>
    </source>
</evidence>
<dbReference type="InterPro" id="IPR019473">
    <property type="entry name" value="TFIID_su8_C"/>
</dbReference>
<evidence type="ECO:0000259" key="8">
    <source>
        <dbReference type="Pfam" id="PF10406"/>
    </source>
</evidence>
<evidence type="ECO:0000256" key="7">
    <source>
        <dbReference type="SAM" id="MobiDB-lite"/>
    </source>
</evidence>
<dbReference type="CDD" id="cd08049">
    <property type="entry name" value="TAF8"/>
    <property type="match status" value="1"/>
</dbReference>
<evidence type="ECO:0000313" key="10">
    <source>
        <dbReference type="Proteomes" id="UP000000591"/>
    </source>
</evidence>
<keyword evidence="10" id="KW-1185">Reference proteome</keyword>
<dbReference type="GO" id="GO:0005669">
    <property type="term" value="C:transcription factor TFIID complex"/>
    <property type="evidence" value="ECO:0000318"/>
    <property type="project" value="GO_Central"/>
</dbReference>
<dbReference type="InterPro" id="IPR037818">
    <property type="entry name" value="TAF8"/>
</dbReference>
<dbReference type="PANTHER" id="PTHR46469">
    <property type="entry name" value="TRANSCRIPTION INITIATION FACTOR TFIID SUBUNIT 8"/>
    <property type="match status" value="1"/>
</dbReference>
<sequence length="474" mass="53432">MTNGECNGIHNRAGAKEGIQLKKLPDLTEVTKSNPMQKLLAQAVGLHLKTMRSDVGITQLGFENLVQFVELQLDDMLQILHRFANVQRRNEVSLKDVRLFLHGCGVEEESLYEEYVRSQYVRQQHAGAVRSIEEQSASLMGHWHQPMSEEELLSSSHAEFFFKDVDILNLVPPTNNNNHYVPKWLPEFPPDHTYKFTSIYNQPITDERQMKRKLFEESKLSEKALLHMLGTATKKPRADDAQLPQIISDGQQENLLIYGPERRRLAPEPAPTRGFNIEDYARCRVELARRRVEEFEQQKLQVQKNPFIRAAAACSPYATTRLSRKAIEREFGVLLHRSYIGVLHAIPRLRRTKARELAAAYERERARQESMRNNTDLTQQQHGVLDLSALHDDPLLADLDSSDSDDDRQPPSPRKPPDPTESDAPSPPTADTATPAPPSPLANPPVLDAAPEPLSVPPPIEKLGSPDTNAASAS</sequence>